<comment type="subcellular location">
    <subcellularLocation>
        <location evidence="1">Membrane</location>
        <topology evidence="1">Multi-pass membrane protein</topology>
    </subcellularLocation>
</comment>
<feature type="transmembrane region" description="Helical" evidence="9">
    <location>
        <begin position="156"/>
        <end position="183"/>
    </location>
</feature>
<dbReference type="Gene3D" id="1.20.120.80">
    <property type="entry name" value="Cytochrome c oxidase, subunit III, four-helix bundle"/>
    <property type="match status" value="1"/>
</dbReference>
<dbReference type="PROSITE" id="PS50253">
    <property type="entry name" value="COX3"/>
    <property type="match status" value="1"/>
</dbReference>
<organism evidence="11">
    <name type="scientific">Cephalochlamys namaquensis</name>
    <dbReference type="NCBI Taxonomy" id="406060"/>
    <lineage>
        <taxon>Eukaryota</taxon>
        <taxon>Metazoa</taxon>
        <taxon>Spiralia</taxon>
        <taxon>Lophotrochozoa</taxon>
        <taxon>Platyhelminthes</taxon>
        <taxon>Cestoda</taxon>
        <taxon>Eucestoda</taxon>
        <taxon>Pseudophyllidea</taxon>
        <taxon>Cephalochlamydidae</taxon>
        <taxon>Cephalochlamys</taxon>
    </lineage>
</organism>
<keyword evidence="7 9" id="KW-0472">Membrane</keyword>
<comment type="function">
    <text evidence="8">Component of the cytochrome c oxidase, the last enzyme in the mitochondrial electron transport chain which drives oxidative phosphorylation. The respiratory chain contains 3 multisubunit complexes succinate dehydrogenase (complex II, CII), ubiquinol-cytochrome c oxidoreductase (cytochrome b-c1 complex, complex III, CIII) and cytochrome c oxidase (complex IV, CIV), that cooperate to transfer electrons derived from NADH and succinate to molecular oxygen, creating an electrochemical gradient over the inner membrane that drives transmembrane transport and the ATP synthase. Cytochrome c oxidase is the component of the respiratory chain that catalyzes the reduction of oxygen to water. Electrons originating from reduced cytochrome c in the intermembrane space (IMS) are transferred via the dinuclear copper A center (CU(A)) of subunit 2 and heme A of subunit 1 to the active site in subunit 1, a binuclear center (BNC) formed by heme A3 and copper B (CU(B)). The BNC reduces molecular oxygen to 2 water molecules using 4 electrons from cytochrome c in the IMS and 4 protons from the mitochondrial matrix.</text>
</comment>
<proteinExistence type="inferred from homology"/>
<dbReference type="Pfam" id="PF00510">
    <property type="entry name" value="COX3"/>
    <property type="match status" value="1"/>
</dbReference>
<feature type="transmembrane region" description="Helical" evidence="9">
    <location>
        <begin position="89"/>
        <end position="109"/>
    </location>
</feature>
<keyword evidence="6 9" id="KW-1133">Transmembrane helix</keyword>
<dbReference type="InterPro" id="IPR035973">
    <property type="entry name" value="Cyt_c_oxidase_su3-like_sf"/>
</dbReference>
<evidence type="ECO:0000256" key="4">
    <source>
        <dbReference type="ARBA" id="ARBA00022692"/>
    </source>
</evidence>
<evidence type="ECO:0000313" key="11">
    <source>
        <dbReference type="EMBL" id="QXU59657.1"/>
    </source>
</evidence>
<dbReference type="GO" id="GO:0004129">
    <property type="term" value="F:cytochrome-c oxidase activity"/>
    <property type="evidence" value="ECO:0007669"/>
    <property type="project" value="InterPro"/>
</dbReference>
<evidence type="ECO:0000256" key="6">
    <source>
        <dbReference type="ARBA" id="ARBA00022989"/>
    </source>
</evidence>
<dbReference type="EMBL" id="MW602522">
    <property type="protein sequence ID" value="QXU59657.1"/>
    <property type="molecule type" value="Genomic_DNA"/>
</dbReference>
<dbReference type="InterPro" id="IPR013833">
    <property type="entry name" value="Cyt_c_oxidase_su3_a-hlx"/>
</dbReference>
<name>A0A8F7CDX4_9CEST</name>
<dbReference type="PANTHER" id="PTHR11403">
    <property type="entry name" value="CYTOCHROME C OXIDASE SUBUNIT III"/>
    <property type="match status" value="1"/>
</dbReference>
<evidence type="ECO:0000256" key="7">
    <source>
        <dbReference type="ARBA" id="ARBA00023136"/>
    </source>
</evidence>
<dbReference type="InterPro" id="IPR024791">
    <property type="entry name" value="Cyt_c/ubiquinol_Oxase_su3"/>
</dbReference>
<dbReference type="CDD" id="cd00386">
    <property type="entry name" value="Heme_Cu_Oxidase_III_like"/>
    <property type="match status" value="1"/>
</dbReference>
<keyword evidence="8 11" id="KW-0496">Mitochondrion</keyword>
<evidence type="ECO:0000256" key="1">
    <source>
        <dbReference type="ARBA" id="ARBA00004141"/>
    </source>
</evidence>
<evidence type="ECO:0000256" key="5">
    <source>
        <dbReference type="ARBA" id="ARBA00022967"/>
    </source>
</evidence>
<feature type="domain" description="Heme-copper oxidase subunit III family profile" evidence="10">
    <location>
        <begin position="1"/>
        <end position="214"/>
    </location>
</feature>
<evidence type="ECO:0000256" key="9">
    <source>
        <dbReference type="SAM" id="Phobius"/>
    </source>
</evidence>
<dbReference type="GO" id="GO:0019646">
    <property type="term" value="P:aerobic electron transport chain"/>
    <property type="evidence" value="ECO:0007669"/>
    <property type="project" value="InterPro"/>
</dbReference>
<dbReference type="AlphaFoldDB" id="A0A8F7CDX4"/>
<sequence length="214" mass="24760">MSFLPILNSSILGVFLISVFLWKVELLLLVVFLLLVSITFFWFDLLNSNLHYEAAFWLFIISEIMAFGSLLLCCVWFDHNSYINLSSAIEIPFVGCFLLLGSSITITAFHHVMQWNYSWVLLLLTIFLGFGFVALQLHELNEVNINLFDTTFHASCFCTIGLHFSHVFLGVTAFVIIYILTVIKAGEYRCTLATWYWHFVDYVWLLVYTVVYVC</sequence>
<keyword evidence="5" id="KW-1278">Translocase</keyword>
<feature type="transmembrane region" description="Helical" evidence="9">
    <location>
        <begin position="195"/>
        <end position="213"/>
    </location>
</feature>
<feature type="transmembrane region" description="Helical" evidence="9">
    <location>
        <begin position="55"/>
        <end position="77"/>
    </location>
</feature>
<evidence type="ECO:0000256" key="2">
    <source>
        <dbReference type="ARBA" id="ARBA00010581"/>
    </source>
</evidence>
<feature type="transmembrane region" description="Helical" evidence="9">
    <location>
        <begin position="6"/>
        <end position="22"/>
    </location>
</feature>
<gene>
    <name evidence="11" type="primary">cox3</name>
</gene>
<dbReference type="PANTHER" id="PTHR11403:SF7">
    <property type="entry name" value="CYTOCHROME C OXIDASE SUBUNIT 3"/>
    <property type="match status" value="1"/>
</dbReference>
<evidence type="ECO:0000256" key="3">
    <source>
        <dbReference type="ARBA" id="ARBA00015944"/>
    </source>
</evidence>
<dbReference type="InterPro" id="IPR000298">
    <property type="entry name" value="Cyt_c_oxidase-like_su3"/>
</dbReference>
<feature type="transmembrane region" description="Helical" evidence="9">
    <location>
        <begin position="115"/>
        <end position="135"/>
    </location>
</feature>
<geneLocation type="mitochondrion" evidence="11"/>
<evidence type="ECO:0000259" key="10">
    <source>
        <dbReference type="PROSITE" id="PS50253"/>
    </source>
</evidence>
<reference evidence="11" key="1">
    <citation type="journal article" date="2021" name="Mol. Phylogenet. Evol.">
        <title>Evolutionary transitions in broad tapeworms (Cestoda: Diphyllobothriidea) revealed by mitogenome and nuclear ribosomal operon phylogenetics.</title>
        <authorList>
            <person name="Fraija-Fernandez N."/>
            <person name="Waeschenbach A."/>
            <person name="Briscoe A.G."/>
            <person name="Hocking S."/>
            <person name="Kuchta Resource R."/>
            <person name="Nyman Resource T."/>
            <person name="Timothy J Littlewood D."/>
        </authorList>
    </citation>
    <scope>NUCLEOTIDE SEQUENCE</scope>
</reference>
<keyword evidence="4 8" id="KW-0812">Transmembrane</keyword>
<feature type="transmembrane region" description="Helical" evidence="9">
    <location>
        <begin position="27"/>
        <end position="43"/>
    </location>
</feature>
<accession>A0A8F7CDX4</accession>
<dbReference type="SUPFAM" id="SSF81452">
    <property type="entry name" value="Cytochrome c oxidase subunit III-like"/>
    <property type="match status" value="1"/>
</dbReference>
<evidence type="ECO:0000256" key="8">
    <source>
        <dbReference type="RuleBase" id="RU003375"/>
    </source>
</evidence>
<dbReference type="GO" id="GO:0016020">
    <property type="term" value="C:membrane"/>
    <property type="evidence" value="ECO:0007669"/>
    <property type="project" value="UniProtKB-SubCell"/>
</dbReference>
<comment type="similarity">
    <text evidence="2 8">Belongs to the cytochrome c oxidase subunit 3 family.</text>
</comment>
<protein>
    <recommendedName>
        <fullName evidence="3 8">Cytochrome c oxidase subunit 3</fullName>
    </recommendedName>
</protein>